<dbReference type="STRING" id="246409.I1BP36"/>
<dbReference type="InterPro" id="IPR043128">
    <property type="entry name" value="Rev_trsase/Diguanyl_cyclase"/>
</dbReference>
<dbReference type="Gene3D" id="3.10.10.10">
    <property type="entry name" value="HIV Type 1 Reverse Transcriptase, subunit A, domain 1"/>
    <property type="match status" value="1"/>
</dbReference>
<feature type="domain" description="Reverse transcriptase" evidence="1">
    <location>
        <begin position="112"/>
        <end position="228"/>
    </location>
</feature>
<dbReference type="eggNOG" id="ENOG502SAQE">
    <property type="taxonomic scope" value="Eukaryota"/>
</dbReference>
<gene>
    <name evidence="2" type="ORF">RO3G_02670</name>
</gene>
<dbReference type="InterPro" id="IPR052055">
    <property type="entry name" value="Hepadnavirus_pol/RT"/>
</dbReference>
<sequence length="228" mass="26289">MVSISRRKIILNRTRRKKLSWKTRTWDLNLQQLHLPQPNLSKCNQQSRAQTVTLCSASVPTTSTVLPITALQQQSLPSANYEIPTDGIAPGGLLQQFITAWRSTITHPWPLSVIQHGYKIQFAKQPVPWKLPKKHLSAEDQLHEQTKRRPILDRQKLNRFLQVEHFQMEGVPTLREIIEENDYICKIDLKDAYVVIPIHPDSQDYLSFENQGTVYRYKSLAFGLSVAP</sequence>
<dbReference type="PROSITE" id="PS50878">
    <property type="entry name" value="RT_POL"/>
    <property type="match status" value="1"/>
</dbReference>
<dbReference type="RefSeq" id="XP_067513362.1">
    <property type="nucleotide sequence ID" value="XM_067657261.1"/>
</dbReference>
<evidence type="ECO:0000313" key="3">
    <source>
        <dbReference type="Proteomes" id="UP000009138"/>
    </source>
</evidence>
<evidence type="ECO:0000313" key="2">
    <source>
        <dbReference type="EMBL" id="EIE77966.1"/>
    </source>
</evidence>
<dbReference type="VEuPathDB" id="FungiDB:RO3G_02670"/>
<dbReference type="OrthoDB" id="2284295at2759"/>
<organism evidence="2 3">
    <name type="scientific">Rhizopus delemar (strain RA 99-880 / ATCC MYA-4621 / FGSC 9543 / NRRL 43880)</name>
    <name type="common">Mucormycosis agent</name>
    <name type="synonym">Rhizopus arrhizus var. delemar</name>
    <dbReference type="NCBI Taxonomy" id="246409"/>
    <lineage>
        <taxon>Eukaryota</taxon>
        <taxon>Fungi</taxon>
        <taxon>Fungi incertae sedis</taxon>
        <taxon>Mucoromycota</taxon>
        <taxon>Mucoromycotina</taxon>
        <taxon>Mucoromycetes</taxon>
        <taxon>Mucorales</taxon>
        <taxon>Mucorineae</taxon>
        <taxon>Rhizopodaceae</taxon>
        <taxon>Rhizopus</taxon>
    </lineage>
</organism>
<dbReference type="GeneID" id="93609642"/>
<dbReference type="PANTHER" id="PTHR33050:SF7">
    <property type="entry name" value="RIBONUCLEASE H"/>
    <property type="match status" value="1"/>
</dbReference>
<dbReference type="Gene3D" id="3.30.70.270">
    <property type="match status" value="1"/>
</dbReference>
<dbReference type="InParanoid" id="I1BP36"/>
<proteinExistence type="predicted"/>
<reference evidence="2 3" key="1">
    <citation type="journal article" date="2009" name="PLoS Genet.">
        <title>Genomic analysis of the basal lineage fungus Rhizopus oryzae reveals a whole-genome duplication.</title>
        <authorList>
            <person name="Ma L.-J."/>
            <person name="Ibrahim A.S."/>
            <person name="Skory C."/>
            <person name="Grabherr M.G."/>
            <person name="Burger G."/>
            <person name="Butler M."/>
            <person name="Elias M."/>
            <person name="Idnurm A."/>
            <person name="Lang B.F."/>
            <person name="Sone T."/>
            <person name="Abe A."/>
            <person name="Calvo S.E."/>
            <person name="Corrochano L.M."/>
            <person name="Engels R."/>
            <person name="Fu J."/>
            <person name="Hansberg W."/>
            <person name="Kim J.-M."/>
            <person name="Kodira C.D."/>
            <person name="Koehrsen M.J."/>
            <person name="Liu B."/>
            <person name="Miranda-Saavedra D."/>
            <person name="O'Leary S."/>
            <person name="Ortiz-Castellanos L."/>
            <person name="Poulter R."/>
            <person name="Rodriguez-Romero J."/>
            <person name="Ruiz-Herrera J."/>
            <person name="Shen Y.-Q."/>
            <person name="Zeng Q."/>
            <person name="Galagan J."/>
            <person name="Birren B.W."/>
            <person name="Cuomo C.A."/>
            <person name="Wickes B.L."/>
        </authorList>
    </citation>
    <scope>NUCLEOTIDE SEQUENCE [LARGE SCALE GENOMIC DNA]</scope>
    <source>
        <strain evidence="3">RA 99-880 / ATCC MYA-4621 / FGSC 9543 / NRRL 43880</strain>
    </source>
</reference>
<name>I1BP36_RHIO9</name>
<dbReference type="InterPro" id="IPR000477">
    <property type="entry name" value="RT_dom"/>
</dbReference>
<keyword evidence="3" id="KW-1185">Reference proteome</keyword>
<dbReference type="AlphaFoldDB" id="I1BP36"/>
<protein>
    <recommendedName>
        <fullName evidence="1">Reverse transcriptase domain-containing protein</fullName>
    </recommendedName>
</protein>
<evidence type="ECO:0000259" key="1">
    <source>
        <dbReference type="PROSITE" id="PS50878"/>
    </source>
</evidence>
<accession>I1BP36</accession>
<dbReference type="Proteomes" id="UP000009138">
    <property type="component" value="Unassembled WGS sequence"/>
</dbReference>
<dbReference type="InterPro" id="IPR043502">
    <property type="entry name" value="DNA/RNA_pol_sf"/>
</dbReference>
<dbReference type="SUPFAM" id="SSF56672">
    <property type="entry name" value="DNA/RNA polymerases"/>
    <property type="match status" value="1"/>
</dbReference>
<dbReference type="EMBL" id="CH476733">
    <property type="protein sequence ID" value="EIE77966.1"/>
    <property type="molecule type" value="Genomic_DNA"/>
</dbReference>
<dbReference type="PANTHER" id="PTHR33050">
    <property type="entry name" value="REVERSE TRANSCRIPTASE DOMAIN-CONTAINING PROTEIN"/>
    <property type="match status" value="1"/>
</dbReference>